<dbReference type="EMBL" id="MU790527">
    <property type="protein sequence ID" value="KAJ4000096.1"/>
    <property type="molecule type" value="Genomic_DNA"/>
</dbReference>
<sequence length="121" mass="13140">MDHELFNPTTLLAPSPEHLASVKVFPLIPAIKKKIIKTIDSPLSWDQLTASDVSFSIVRPIVFKFARPKDLAIVYACLVVRSYFLGESENDLAYAGGPSFHLRSSHNLPPPPPSAPSSSAG</sequence>
<keyword evidence="2" id="KW-1185">Reference proteome</keyword>
<dbReference type="PANTHER" id="PTHR35859">
    <property type="entry name" value="NONSELECTIVE CATION CHANNEL PROTEIN"/>
    <property type="match status" value="1"/>
</dbReference>
<organism evidence="1 2">
    <name type="scientific">Lentinula boryana</name>
    <dbReference type="NCBI Taxonomy" id="40481"/>
    <lineage>
        <taxon>Eukaryota</taxon>
        <taxon>Fungi</taxon>
        <taxon>Dikarya</taxon>
        <taxon>Basidiomycota</taxon>
        <taxon>Agaricomycotina</taxon>
        <taxon>Agaricomycetes</taxon>
        <taxon>Agaricomycetidae</taxon>
        <taxon>Agaricales</taxon>
        <taxon>Marasmiineae</taxon>
        <taxon>Omphalotaceae</taxon>
        <taxon>Lentinula</taxon>
    </lineage>
</organism>
<dbReference type="PANTHER" id="PTHR35859:SF1">
    <property type="entry name" value="NONSELECTIVE CATION CHANNEL PROTEIN"/>
    <property type="match status" value="1"/>
</dbReference>
<gene>
    <name evidence="1" type="ORF">F5050DRAFT_703501</name>
</gene>
<reference evidence="1" key="1">
    <citation type="submission" date="2022-08" db="EMBL/GenBank/DDBJ databases">
        <authorList>
            <consortium name="DOE Joint Genome Institute"/>
            <person name="Min B."/>
            <person name="Riley R."/>
            <person name="Sierra-Patev S."/>
            <person name="Naranjo-Ortiz M."/>
            <person name="Looney B."/>
            <person name="Konkel Z."/>
            <person name="Slot J.C."/>
            <person name="Sakamoto Y."/>
            <person name="Steenwyk J.L."/>
            <person name="Rokas A."/>
            <person name="Carro J."/>
            <person name="Camarero S."/>
            <person name="Ferreira P."/>
            <person name="Molpeceres G."/>
            <person name="Ruiz-Duenas F.J."/>
            <person name="Serrano A."/>
            <person name="Henrissat B."/>
            <person name="Drula E."/>
            <person name="Hughes K.W."/>
            <person name="Mata J.L."/>
            <person name="Ishikawa N.K."/>
            <person name="Vargas-Isla R."/>
            <person name="Ushijima S."/>
            <person name="Smith C.A."/>
            <person name="Ahrendt S."/>
            <person name="Andreopoulos W."/>
            <person name="He G."/>
            <person name="Labutti K."/>
            <person name="Lipzen A."/>
            <person name="Ng V."/>
            <person name="Sandor L."/>
            <person name="Barry K."/>
            <person name="Martinez A.T."/>
            <person name="Xiao Y."/>
            <person name="Gibbons J.G."/>
            <person name="Terashima K."/>
            <person name="Hibbett D.S."/>
            <person name="Grigoriev I.V."/>
        </authorList>
    </citation>
    <scope>NUCLEOTIDE SEQUENCE</scope>
    <source>
        <strain evidence="1">TFB10827</strain>
    </source>
</reference>
<protein>
    <submittedName>
        <fullName evidence="1">Uncharacterized protein</fullName>
    </submittedName>
</protein>
<dbReference type="InterPro" id="IPR052971">
    <property type="entry name" value="TRP_calcium_channel"/>
</dbReference>
<evidence type="ECO:0000313" key="2">
    <source>
        <dbReference type="Proteomes" id="UP001163828"/>
    </source>
</evidence>
<evidence type="ECO:0000313" key="1">
    <source>
        <dbReference type="EMBL" id="KAJ4000096.1"/>
    </source>
</evidence>
<proteinExistence type="predicted"/>
<comment type="caution">
    <text evidence="1">The sequence shown here is derived from an EMBL/GenBank/DDBJ whole genome shotgun (WGS) entry which is preliminary data.</text>
</comment>
<dbReference type="Proteomes" id="UP001163828">
    <property type="component" value="Unassembled WGS sequence"/>
</dbReference>
<accession>A0ABQ8QNP4</accession>
<name>A0ABQ8QNP4_9AGAR</name>